<dbReference type="PANTHER" id="PTHR22605">
    <property type="entry name" value="RZ-TYPE DOMAIN-CONTAINING PROTEIN"/>
    <property type="match status" value="1"/>
</dbReference>
<proteinExistence type="predicted"/>
<dbReference type="GO" id="GO:0004842">
    <property type="term" value="F:ubiquitin-protein transferase activity"/>
    <property type="evidence" value="ECO:0007669"/>
    <property type="project" value="InterPro"/>
</dbReference>
<dbReference type="AlphaFoldDB" id="A0A6J8CP03"/>
<dbReference type="OrthoDB" id="6161661at2759"/>
<name>A0A6J8CP03_MYTCO</name>
<dbReference type="EMBL" id="CACVKT020005688">
    <property type="protein sequence ID" value="CAC5397571.1"/>
    <property type="molecule type" value="Genomic_DNA"/>
</dbReference>
<accession>A0A6J8CP03</accession>
<dbReference type="GO" id="GO:0016887">
    <property type="term" value="F:ATP hydrolysis activity"/>
    <property type="evidence" value="ECO:0007669"/>
    <property type="project" value="InterPro"/>
</dbReference>
<reference evidence="1 2" key="1">
    <citation type="submission" date="2020-06" db="EMBL/GenBank/DDBJ databases">
        <authorList>
            <person name="Li R."/>
            <person name="Bekaert M."/>
        </authorList>
    </citation>
    <scope>NUCLEOTIDE SEQUENCE [LARGE SCALE GENOMIC DNA]</scope>
    <source>
        <strain evidence="2">wild</strain>
    </source>
</reference>
<protein>
    <submittedName>
        <fullName evidence="1">Uncharacterized protein</fullName>
    </submittedName>
</protein>
<dbReference type="InterPro" id="IPR031248">
    <property type="entry name" value="RNF213"/>
</dbReference>
<evidence type="ECO:0000313" key="2">
    <source>
        <dbReference type="Proteomes" id="UP000507470"/>
    </source>
</evidence>
<dbReference type="Proteomes" id="UP000507470">
    <property type="component" value="Unassembled WGS sequence"/>
</dbReference>
<dbReference type="PANTHER" id="PTHR22605:SF1">
    <property type="entry name" value="RZ-TYPE DOMAIN-CONTAINING PROTEIN"/>
    <property type="match status" value="1"/>
</dbReference>
<keyword evidence="2" id="KW-1185">Reference proteome</keyword>
<sequence>MANTGTSRMPQMNMTVKMEYCTVWNDESLLLLLLQEIVQIHNTFLDQSNDILGHKQRHKKFKLIQQVVALLDVKSNEIVTFRWNDNWLKFCQSDASYGLGQRLLFDYEKIEEEVKKDILMGKIKMEFPTRFPKPVFIDDLYQNIVELLSDLEKSIPQQQLTKEIRRSVEVKVGRDAAFVTDLLTQLGMVLALLKKTGGDNSQPLIEYLEKWQSATGMNSNIFKRILPEPVDSVKLGNVVTLYKWLEELNGRSLLEALDERFHKTLHPEAKEILHQTKKLHMAHLEKLQHPLLVFVHRCLALKNTISHDHPLIEYISSQELWWKEHIRMQEGNIGVIAGADNKCIPISEILSPLILIENICETVLFVQEAIKEVTEFNVRISNITSDYQKTKKVQANTRKSAAKRFIKM</sequence>
<gene>
    <name evidence="1" type="ORF">MCOR_31998</name>
</gene>
<evidence type="ECO:0000313" key="1">
    <source>
        <dbReference type="EMBL" id="CAC5397571.1"/>
    </source>
</evidence>
<organism evidence="1 2">
    <name type="scientific">Mytilus coruscus</name>
    <name type="common">Sea mussel</name>
    <dbReference type="NCBI Taxonomy" id="42192"/>
    <lineage>
        <taxon>Eukaryota</taxon>
        <taxon>Metazoa</taxon>
        <taxon>Spiralia</taxon>
        <taxon>Lophotrochozoa</taxon>
        <taxon>Mollusca</taxon>
        <taxon>Bivalvia</taxon>
        <taxon>Autobranchia</taxon>
        <taxon>Pteriomorphia</taxon>
        <taxon>Mytilida</taxon>
        <taxon>Mytiloidea</taxon>
        <taxon>Mytilidae</taxon>
        <taxon>Mytilinae</taxon>
        <taxon>Mytilus</taxon>
    </lineage>
</organism>